<feature type="transmembrane region" description="Helical" evidence="2">
    <location>
        <begin position="89"/>
        <end position="113"/>
    </location>
</feature>
<keyword evidence="2" id="KW-0812">Transmembrane</keyword>
<name>A0AAV2QTX5_MEGNR</name>
<dbReference type="Proteomes" id="UP001497623">
    <property type="component" value="Unassembled WGS sequence"/>
</dbReference>
<dbReference type="EMBL" id="CAXKWB010011331">
    <property type="protein sequence ID" value="CAL4100867.1"/>
    <property type="molecule type" value="Genomic_DNA"/>
</dbReference>
<gene>
    <name evidence="3" type="ORF">MNOR_LOCUS16897</name>
</gene>
<reference evidence="3 4" key="1">
    <citation type="submission" date="2024-05" db="EMBL/GenBank/DDBJ databases">
        <authorList>
            <person name="Wallberg A."/>
        </authorList>
    </citation>
    <scope>NUCLEOTIDE SEQUENCE [LARGE SCALE GENOMIC DNA]</scope>
</reference>
<keyword evidence="2" id="KW-1133">Transmembrane helix</keyword>
<feature type="region of interest" description="Disordered" evidence="1">
    <location>
        <begin position="44"/>
        <end position="83"/>
    </location>
</feature>
<protein>
    <submittedName>
        <fullName evidence="3">Uncharacterized protein</fullName>
    </submittedName>
</protein>
<accession>A0AAV2QTX5</accession>
<keyword evidence="4" id="KW-1185">Reference proteome</keyword>
<feature type="compositionally biased region" description="Polar residues" evidence="1">
    <location>
        <begin position="54"/>
        <end position="83"/>
    </location>
</feature>
<evidence type="ECO:0000256" key="2">
    <source>
        <dbReference type="SAM" id="Phobius"/>
    </source>
</evidence>
<feature type="region of interest" description="Disordered" evidence="1">
    <location>
        <begin position="121"/>
        <end position="176"/>
    </location>
</feature>
<keyword evidence="2" id="KW-0472">Membrane</keyword>
<proteinExistence type="predicted"/>
<evidence type="ECO:0000313" key="3">
    <source>
        <dbReference type="EMBL" id="CAL4100867.1"/>
    </source>
</evidence>
<dbReference type="AlphaFoldDB" id="A0AAV2QTX5"/>
<organism evidence="3 4">
    <name type="scientific">Meganyctiphanes norvegica</name>
    <name type="common">Northern krill</name>
    <name type="synonym">Thysanopoda norvegica</name>
    <dbReference type="NCBI Taxonomy" id="48144"/>
    <lineage>
        <taxon>Eukaryota</taxon>
        <taxon>Metazoa</taxon>
        <taxon>Ecdysozoa</taxon>
        <taxon>Arthropoda</taxon>
        <taxon>Crustacea</taxon>
        <taxon>Multicrustacea</taxon>
        <taxon>Malacostraca</taxon>
        <taxon>Eumalacostraca</taxon>
        <taxon>Eucarida</taxon>
        <taxon>Euphausiacea</taxon>
        <taxon>Euphausiidae</taxon>
        <taxon>Meganyctiphanes</taxon>
    </lineage>
</organism>
<evidence type="ECO:0000256" key="1">
    <source>
        <dbReference type="SAM" id="MobiDB-lite"/>
    </source>
</evidence>
<sequence>MAIKGIRARLDKETAKRSTDLTDVEIYCVSTAYTGTVESLLSENWDPCDPLPSPGSSKSDGNPENTENNNLQDSNHATTLGDSPDSSTYHIIIGSSTAILLIIVIIITAVVCLKKRKNKDKQSVDDLPLPNSGAGMGTRHDSENSLYGVVGGTTEPQEPNRRSRHDSENSLYGAVM</sequence>
<feature type="compositionally biased region" description="Basic and acidic residues" evidence="1">
    <location>
        <begin position="158"/>
        <end position="168"/>
    </location>
</feature>
<comment type="caution">
    <text evidence="3">The sequence shown here is derived from an EMBL/GenBank/DDBJ whole genome shotgun (WGS) entry which is preliminary data.</text>
</comment>
<evidence type="ECO:0000313" key="4">
    <source>
        <dbReference type="Proteomes" id="UP001497623"/>
    </source>
</evidence>